<reference evidence="2" key="1">
    <citation type="submission" date="2019-08" db="EMBL/GenBank/DDBJ databases">
        <authorList>
            <person name="Kucharzyk K."/>
            <person name="Murdoch R.W."/>
            <person name="Higgins S."/>
            <person name="Loffler F."/>
        </authorList>
    </citation>
    <scope>NUCLEOTIDE SEQUENCE</scope>
</reference>
<evidence type="ECO:0000259" key="1">
    <source>
        <dbReference type="Pfam" id="PF13173"/>
    </source>
</evidence>
<dbReference type="EMBL" id="VSSQ01000010">
    <property type="protein sequence ID" value="MPL59936.1"/>
    <property type="molecule type" value="Genomic_DNA"/>
</dbReference>
<sequence>MEDIYATLDSMRIVQTRLEASLMEPARPWRSERAPNDRAILLYGPRGVGKTSYLLRTAKSKGAAYLSMDHPALANISVYDVVEALFQRGVMRVCLDEIHYAPRWSQELKALHDAWPDRSIWASGSDSLLLSSGIGDLSRRYIDIAMPFLSFREFLVLKGFPDFGVHDPFQADTAWVSELMAQGNILGLFETYLSSGLRPLFAEGEDRYTIKVLQVVQKTLEADIPRIVPMIAQNHFSLMNSVLGYLSQTKIPMVQVNSLCREWNVGKEKLYGLLQAMEQTGLIRILRKPGDHAARSIGAKLFLADPSLYPALGGKEGNAREAFVACALSSAGHKVQTSADERDADFLVDGSFQVEIGGSRKARKKADFVIRDGADYPAPGIIPLWMLGFGW</sequence>
<protein>
    <recommendedName>
        <fullName evidence="1">AAA domain-containing protein</fullName>
    </recommendedName>
</protein>
<gene>
    <name evidence="2" type="ORF">SDC9_05492</name>
</gene>
<dbReference type="SUPFAM" id="SSF52540">
    <property type="entry name" value="P-loop containing nucleoside triphosphate hydrolases"/>
    <property type="match status" value="1"/>
</dbReference>
<dbReference type="CDD" id="cd00009">
    <property type="entry name" value="AAA"/>
    <property type="match status" value="1"/>
</dbReference>
<proteinExistence type="predicted"/>
<dbReference type="PANTHER" id="PTHR42990:SF1">
    <property type="entry name" value="AAA+ ATPASE DOMAIN-CONTAINING PROTEIN"/>
    <property type="match status" value="1"/>
</dbReference>
<accession>A0A644SZ54</accession>
<dbReference type="InterPro" id="IPR027417">
    <property type="entry name" value="P-loop_NTPase"/>
</dbReference>
<comment type="caution">
    <text evidence="2">The sequence shown here is derived from an EMBL/GenBank/DDBJ whole genome shotgun (WGS) entry which is preliminary data.</text>
</comment>
<name>A0A644SZ54_9ZZZZ</name>
<dbReference type="PANTHER" id="PTHR42990">
    <property type="entry name" value="ATPASE"/>
    <property type="match status" value="1"/>
</dbReference>
<dbReference type="InterPro" id="IPR041682">
    <property type="entry name" value="AAA_14"/>
</dbReference>
<evidence type="ECO:0000313" key="2">
    <source>
        <dbReference type="EMBL" id="MPL59936.1"/>
    </source>
</evidence>
<feature type="domain" description="AAA" evidence="1">
    <location>
        <begin position="37"/>
        <end position="155"/>
    </location>
</feature>
<dbReference type="Gene3D" id="3.40.50.300">
    <property type="entry name" value="P-loop containing nucleotide triphosphate hydrolases"/>
    <property type="match status" value="1"/>
</dbReference>
<organism evidence="2">
    <name type="scientific">bioreactor metagenome</name>
    <dbReference type="NCBI Taxonomy" id="1076179"/>
    <lineage>
        <taxon>unclassified sequences</taxon>
        <taxon>metagenomes</taxon>
        <taxon>ecological metagenomes</taxon>
    </lineage>
</organism>
<dbReference type="Pfam" id="PF13173">
    <property type="entry name" value="AAA_14"/>
    <property type="match status" value="1"/>
</dbReference>
<dbReference type="AlphaFoldDB" id="A0A644SZ54"/>